<keyword evidence="10" id="KW-0333">Golgi apparatus</keyword>
<keyword evidence="5" id="KW-0812">Transmembrane</keyword>
<keyword evidence="4" id="KW-0808">Transferase</keyword>
<evidence type="ECO:0000313" key="16">
    <source>
        <dbReference type="Proteomes" id="UP000534388"/>
    </source>
</evidence>
<keyword evidence="8" id="KW-0735">Signal-anchor</keyword>
<dbReference type="EMBL" id="JACEZT010000004">
    <property type="protein sequence ID" value="MBA5637137.1"/>
    <property type="molecule type" value="Genomic_DNA"/>
</dbReference>
<dbReference type="GO" id="GO:0016020">
    <property type="term" value="C:membrane"/>
    <property type="evidence" value="ECO:0007669"/>
    <property type="project" value="InterPro"/>
</dbReference>
<keyword evidence="12" id="KW-1015">Disulfide bond</keyword>
<keyword evidence="9" id="KW-1133">Transmembrane helix</keyword>
<dbReference type="AlphaFoldDB" id="A0A7W2IBM9"/>
<evidence type="ECO:0000256" key="4">
    <source>
        <dbReference type="ARBA" id="ARBA00022679"/>
    </source>
</evidence>
<dbReference type="GO" id="GO:0030158">
    <property type="term" value="F:protein xylosyltransferase activity"/>
    <property type="evidence" value="ECO:0007669"/>
    <property type="project" value="InterPro"/>
</dbReference>
<keyword evidence="16" id="KW-1185">Reference proteome</keyword>
<evidence type="ECO:0000256" key="7">
    <source>
        <dbReference type="ARBA" id="ARBA00022824"/>
    </source>
</evidence>
<dbReference type="PANTHER" id="PTHR46025">
    <property type="entry name" value="XYLOSYLTRANSFERASE OXT"/>
    <property type="match status" value="1"/>
</dbReference>
<keyword evidence="7" id="KW-0256">Endoplasmic reticulum</keyword>
<comment type="subcellular location">
    <subcellularLocation>
        <location evidence="2">Endoplasmic reticulum membrane</location>
        <topology evidence="2">Single-pass type II membrane protein</topology>
    </subcellularLocation>
    <subcellularLocation>
        <location evidence="1">Golgi apparatus membrane</location>
        <topology evidence="1">Single-pass type II membrane protein</topology>
    </subcellularLocation>
</comment>
<name>A0A7W2IBM9_9BURK</name>
<dbReference type="GO" id="GO:0046872">
    <property type="term" value="F:metal ion binding"/>
    <property type="evidence" value="ECO:0007669"/>
    <property type="project" value="UniProtKB-KW"/>
</dbReference>
<sequence length="322" mass="35928">MRIAYLILAHDQPALFGRLLHAVAGPDAACFAHIDAKHDPAPFRAAAGDVPVRWVAAPVKVNWGGYSQVQAMLSLIALAHAHGPFDYYLFLSGRDYPIRPDAELRAFLAAGAGTSYMNFYPLVDGTDFVHKVRTYCYYDWYARLPTRFLRRAANRAVRTISGWLPARRFVDGMTPYRGSTSWCLAGPVIDHVQAFLAGPQARAYTAFFKSVNCCDEIFFQTIVLNSPLRHTLRYYERDIASRRPGEMKNENKASLHYIDWNPAREDPAILGADDFAPMQASGKFFARKFDERRSASVLDQIDALRDAPAVPAVPAVPRGSVA</sequence>
<keyword evidence="3" id="KW-0328">Glycosyltransferase</keyword>
<protein>
    <recommendedName>
        <fullName evidence="14">Peptide O-xylosyltransferase</fullName>
    </recommendedName>
</protein>
<comment type="caution">
    <text evidence="15">The sequence shown here is derived from an EMBL/GenBank/DDBJ whole genome shotgun (WGS) entry which is preliminary data.</text>
</comment>
<organism evidence="15 16">
    <name type="scientific">Rugamonas brunnea</name>
    <dbReference type="NCBI Taxonomy" id="2758569"/>
    <lineage>
        <taxon>Bacteria</taxon>
        <taxon>Pseudomonadati</taxon>
        <taxon>Pseudomonadota</taxon>
        <taxon>Betaproteobacteria</taxon>
        <taxon>Burkholderiales</taxon>
        <taxon>Oxalobacteraceae</taxon>
        <taxon>Telluria group</taxon>
        <taxon>Rugamonas</taxon>
    </lineage>
</organism>
<evidence type="ECO:0000256" key="5">
    <source>
        <dbReference type="ARBA" id="ARBA00022692"/>
    </source>
</evidence>
<reference evidence="15 16" key="1">
    <citation type="submission" date="2020-07" db="EMBL/GenBank/DDBJ databases">
        <title>Novel species isolated from subtropical streams in China.</title>
        <authorList>
            <person name="Lu H."/>
        </authorList>
    </citation>
    <scope>NUCLEOTIDE SEQUENCE [LARGE SCALE GENOMIC DNA]</scope>
    <source>
        <strain evidence="15 16">LX20W</strain>
    </source>
</reference>
<evidence type="ECO:0000256" key="2">
    <source>
        <dbReference type="ARBA" id="ARBA00004648"/>
    </source>
</evidence>
<evidence type="ECO:0000256" key="14">
    <source>
        <dbReference type="ARBA" id="ARBA00042865"/>
    </source>
</evidence>
<dbReference type="GO" id="GO:0050650">
    <property type="term" value="P:chondroitin sulfate proteoglycan biosynthetic process"/>
    <property type="evidence" value="ECO:0007669"/>
    <property type="project" value="TreeGrafter"/>
</dbReference>
<dbReference type="Proteomes" id="UP000534388">
    <property type="component" value="Unassembled WGS sequence"/>
</dbReference>
<dbReference type="PANTHER" id="PTHR46025:SF3">
    <property type="entry name" value="XYLOSYLTRANSFERASE OXT"/>
    <property type="match status" value="1"/>
</dbReference>
<evidence type="ECO:0000256" key="8">
    <source>
        <dbReference type="ARBA" id="ARBA00022968"/>
    </source>
</evidence>
<evidence type="ECO:0000313" key="15">
    <source>
        <dbReference type="EMBL" id="MBA5637137.1"/>
    </source>
</evidence>
<gene>
    <name evidence="15" type="ORF">H3H37_08720</name>
</gene>
<evidence type="ECO:0000256" key="10">
    <source>
        <dbReference type="ARBA" id="ARBA00023034"/>
    </source>
</evidence>
<dbReference type="GO" id="GO:0015012">
    <property type="term" value="P:heparan sulfate proteoglycan biosynthetic process"/>
    <property type="evidence" value="ECO:0007669"/>
    <property type="project" value="TreeGrafter"/>
</dbReference>
<evidence type="ECO:0000256" key="11">
    <source>
        <dbReference type="ARBA" id="ARBA00023136"/>
    </source>
</evidence>
<keyword evidence="6" id="KW-0479">Metal-binding</keyword>
<evidence type="ECO:0000256" key="9">
    <source>
        <dbReference type="ARBA" id="ARBA00022989"/>
    </source>
</evidence>
<evidence type="ECO:0000256" key="6">
    <source>
        <dbReference type="ARBA" id="ARBA00022723"/>
    </source>
</evidence>
<keyword evidence="11" id="KW-0472">Membrane</keyword>
<dbReference type="RefSeq" id="WP_182161446.1">
    <property type="nucleotide sequence ID" value="NZ_JACEZT010000004.1"/>
</dbReference>
<evidence type="ECO:0000256" key="1">
    <source>
        <dbReference type="ARBA" id="ARBA00004323"/>
    </source>
</evidence>
<evidence type="ECO:0000256" key="12">
    <source>
        <dbReference type="ARBA" id="ARBA00023157"/>
    </source>
</evidence>
<dbReference type="Pfam" id="PF02485">
    <property type="entry name" value="Branch"/>
    <property type="match status" value="1"/>
</dbReference>
<evidence type="ECO:0000256" key="13">
    <source>
        <dbReference type="ARBA" id="ARBA00023180"/>
    </source>
</evidence>
<dbReference type="InterPro" id="IPR003406">
    <property type="entry name" value="Glyco_trans_14"/>
</dbReference>
<evidence type="ECO:0000256" key="3">
    <source>
        <dbReference type="ARBA" id="ARBA00022676"/>
    </source>
</evidence>
<accession>A0A7W2IBM9</accession>
<dbReference type="InterPro" id="IPR043538">
    <property type="entry name" value="XYLT"/>
</dbReference>
<keyword evidence="13" id="KW-0325">Glycoprotein</keyword>
<proteinExistence type="predicted"/>